<feature type="compositionally biased region" description="Basic and acidic residues" evidence="1">
    <location>
        <begin position="151"/>
        <end position="172"/>
    </location>
</feature>
<evidence type="ECO:0000256" key="1">
    <source>
        <dbReference type="SAM" id="MobiDB-lite"/>
    </source>
</evidence>
<name>A0AAD5JAI7_ACENE</name>
<feature type="region of interest" description="Disordered" evidence="1">
    <location>
        <begin position="145"/>
        <end position="178"/>
    </location>
</feature>
<evidence type="ECO:0000313" key="3">
    <source>
        <dbReference type="Proteomes" id="UP001064489"/>
    </source>
</evidence>
<sequence length="204" mass="23633">MAACNQRYYNDDMEIGLDEFARAYCPKNRYMMMSNQIAESMNSVLLDLRKLLTPITAFAEYASIPIPEMCFDNYRSNCQREAYRGDINPLLHAQYWVVPDQVRNLLVRPWKAGIDLSTEEMKEPPVDIGINQWYSLYPSRGLRRHKRPKRARIETEDSESKAEGSEPKARDDEGIEEDDNVRLLTQMLKVLKATRSEQADAYAA</sequence>
<proteinExistence type="predicted"/>
<dbReference type="EMBL" id="JAJSOW010000004">
    <property type="protein sequence ID" value="KAI9192290.1"/>
    <property type="molecule type" value="Genomic_DNA"/>
</dbReference>
<organism evidence="2 3">
    <name type="scientific">Acer negundo</name>
    <name type="common">Box elder</name>
    <dbReference type="NCBI Taxonomy" id="4023"/>
    <lineage>
        <taxon>Eukaryota</taxon>
        <taxon>Viridiplantae</taxon>
        <taxon>Streptophyta</taxon>
        <taxon>Embryophyta</taxon>
        <taxon>Tracheophyta</taxon>
        <taxon>Spermatophyta</taxon>
        <taxon>Magnoliopsida</taxon>
        <taxon>eudicotyledons</taxon>
        <taxon>Gunneridae</taxon>
        <taxon>Pentapetalae</taxon>
        <taxon>rosids</taxon>
        <taxon>malvids</taxon>
        <taxon>Sapindales</taxon>
        <taxon>Sapindaceae</taxon>
        <taxon>Hippocastanoideae</taxon>
        <taxon>Acereae</taxon>
        <taxon>Acer</taxon>
    </lineage>
</organism>
<evidence type="ECO:0000313" key="2">
    <source>
        <dbReference type="EMBL" id="KAI9192290.1"/>
    </source>
</evidence>
<keyword evidence="3" id="KW-1185">Reference proteome</keyword>
<protein>
    <submittedName>
        <fullName evidence="2">Uncharacterized protein</fullName>
    </submittedName>
</protein>
<reference evidence="2" key="2">
    <citation type="submission" date="2023-02" db="EMBL/GenBank/DDBJ databases">
        <authorList>
            <person name="Swenson N.G."/>
            <person name="Wegrzyn J.L."/>
            <person name="Mcevoy S.L."/>
        </authorList>
    </citation>
    <scope>NUCLEOTIDE SEQUENCE</scope>
    <source>
        <strain evidence="2">91603</strain>
        <tissue evidence="2">Leaf</tissue>
    </source>
</reference>
<comment type="caution">
    <text evidence="2">The sequence shown here is derived from an EMBL/GenBank/DDBJ whole genome shotgun (WGS) entry which is preliminary data.</text>
</comment>
<accession>A0AAD5JAI7</accession>
<dbReference type="Proteomes" id="UP001064489">
    <property type="component" value="Chromosome 6"/>
</dbReference>
<gene>
    <name evidence="2" type="ORF">LWI28_020681</name>
</gene>
<reference evidence="2" key="1">
    <citation type="journal article" date="2022" name="Plant J.">
        <title>Strategies of tolerance reflected in two North American maple genomes.</title>
        <authorList>
            <person name="McEvoy S.L."/>
            <person name="Sezen U.U."/>
            <person name="Trouern-Trend A."/>
            <person name="McMahon S.M."/>
            <person name="Schaberg P.G."/>
            <person name="Yang J."/>
            <person name="Wegrzyn J.L."/>
            <person name="Swenson N.G."/>
        </authorList>
    </citation>
    <scope>NUCLEOTIDE SEQUENCE</scope>
    <source>
        <strain evidence="2">91603</strain>
    </source>
</reference>
<dbReference type="AlphaFoldDB" id="A0AAD5JAI7"/>